<name>A0A4Q7NL43_9BURK</name>
<protein>
    <submittedName>
        <fullName evidence="1">Phytanoyl-CoA hydroxylase</fullName>
    </submittedName>
</protein>
<dbReference type="GO" id="GO:0005506">
    <property type="term" value="F:iron ion binding"/>
    <property type="evidence" value="ECO:0007669"/>
    <property type="project" value="UniProtKB-ARBA"/>
</dbReference>
<dbReference type="EMBL" id="SGXC01000001">
    <property type="protein sequence ID" value="RZS85763.1"/>
    <property type="molecule type" value="Genomic_DNA"/>
</dbReference>
<keyword evidence="2" id="KW-1185">Reference proteome</keyword>
<dbReference type="PANTHER" id="PTHR20883:SF51">
    <property type="entry name" value="PHYTANOYL-COA HYDROXYLASE"/>
    <property type="match status" value="1"/>
</dbReference>
<organism evidence="1 2">
    <name type="scientific">Pigmentiphaga kullae</name>
    <dbReference type="NCBI Taxonomy" id="151784"/>
    <lineage>
        <taxon>Bacteria</taxon>
        <taxon>Pseudomonadati</taxon>
        <taxon>Pseudomonadota</taxon>
        <taxon>Betaproteobacteria</taxon>
        <taxon>Burkholderiales</taxon>
        <taxon>Alcaligenaceae</taxon>
        <taxon>Pigmentiphaga</taxon>
    </lineage>
</organism>
<dbReference type="InterPro" id="IPR008775">
    <property type="entry name" value="Phytyl_CoA_dOase-like"/>
</dbReference>
<evidence type="ECO:0000313" key="1">
    <source>
        <dbReference type="EMBL" id="RZS85763.1"/>
    </source>
</evidence>
<dbReference type="OrthoDB" id="9791262at2"/>
<dbReference type="GO" id="GO:0016706">
    <property type="term" value="F:2-oxoglutarate-dependent dioxygenase activity"/>
    <property type="evidence" value="ECO:0007669"/>
    <property type="project" value="UniProtKB-ARBA"/>
</dbReference>
<dbReference type="RefSeq" id="WP_130356925.1">
    <property type="nucleotide sequence ID" value="NZ_SGXC01000001.1"/>
</dbReference>
<dbReference type="SUPFAM" id="SSF51197">
    <property type="entry name" value="Clavaminate synthase-like"/>
    <property type="match status" value="1"/>
</dbReference>
<proteinExistence type="predicted"/>
<dbReference type="PANTHER" id="PTHR20883">
    <property type="entry name" value="PHYTANOYL-COA DIOXYGENASE DOMAIN CONTAINING 1"/>
    <property type="match status" value="1"/>
</dbReference>
<dbReference type="Proteomes" id="UP000292445">
    <property type="component" value="Unassembled WGS sequence"/>
</dbReference>
<accession>A0A4Q7NL43</accession>
<reference evidence="1 2" key="1">
    <citation type="submission" date="2019-02" db="EMBL/GenBank/DDBJ databases">
        <title>Genomic Encyclopedia of Type Strains, Phase IV (KMG-IV): sequencing the most valuable type-strain genomes for metagenomic binning, comparative biology and taxonomic classification.</title>
        <authorList>
            <person name="Goeker M."/>
        </authorList>
    </citation>
    <scope>NUCLEOTIDE SEQUENCE [LARGE SCALE GENOMIC DNA]</scope>
    <source>
        <strain evidence="1 2">K24</strain>
    </source>
</reference>
<dbReference type="Pfam" id="PF05721">
    <property type="entry name" value="PhyH"/>
    <property type="match status" value="1"/>
</dbReference>
<dbReference type="Gene3D" id="2.60.120.620">
    <property type="entry name" value="q2cbj1_9rhob like domain"/>
    <property type="match status" value="1"/>
</dbReference>
<gene>
    <name evidence="1" type="ORF">EV675_1793</name>
</gene>
<comment type="caution">
    <text evidence="1">The sequence shown here is derived from an EMBL/GenBank/DDBJ whole genome shotgun (WGS) entry which is preliminary data.</text>
</comment>
<dbReference type="AlphaFoldDB" id="A0A4Q7NL43"/>
<evidence type="ECO:0000313" key="2">
    <source>
        <dbReference type="Proteomes" id="UP000292445"/>
    </source>
</evidence>
<sequence>MASLSRDEQIAALRRDGLVVVRNFLDDDACAALLQIARAQLNAHIEPIEYEADLGYPGAPTSREADGGRTVRRLLDAWSRDEAYRQYATCAPIRDWMAAYFGEPARLSLAHHNCVMTKHPRYGTLTGWHRDFRYWSFQRDDMVSIWLALGDEADRNGALHLVPGSHRESFDASRFDERKFFRDDLPANRAIIERAIVPELHAGDVMFFHCNTLHAADRNATDEVKFSAVFTYHAASNRPLPGTRSAAKGSISLEGG</sequence>